<name>A0ABM7ZD30_9BACT</name>
<dbReference type="EMBL" id="AP025943">
    <property type="protein sequence ID" value="BDL42590.1"/>
    <property type="molecule type" value="Genomic_DNA"/>
</dbReference>
<dbReference type="Proteomes" id="UP001062263">
    <property type="component" value="Chromosome"/>
</dbReference>
<keyword evidence="2" id="KW-1185">Reference proteome</keyword>
<reference evidence="1" key="1">
    <citation type="submission" date="2022-06" db="EMBL/GenBank/DDBJ databases">
        <title>Akkermansia biwalacus sp. nov., an anaerobic mucin-degrading bacterium isolated from human intestine.</title>
        <authorList>
            <person name="Kobayashi Y."/>
            <person name="Inoue S."/>
            <person name="Kawahara T."/>
            <person name="Kohda N."/>
        </authorList>
    </citation>
    <scope>NUCLEOTIDE SEQUENCE</scope>
    <source>
        <strain evidence="1">WON2089</strain>
    </source>
</reference>
<organism evidence="1 2">
    <name type="scientific">Akkermansia biwaensis</name>
    <dbReference type="NCBI Taxonomy" id="2946555"/>
    <lineage>
        <taxon>Bacteria</taxon>
        <taxon>Pseudomonadati</taxon>
        <taxon>Verrucomicrobiota</taxon>
        <taxon>Verrucomicrobiia</taxon>
        <taxon>Verrucomicrobiales</taxon>
        <taxon>Akkermansiaceae</taxon>
        <taxon>Akkermansia</taxon>
    </lineage>
</organism>
<sequence>MRQWLSSPAALQMQTDFIINRSLAALDRIRKQSRRPSEMAARYNAVASAPNGMYALIDYVNFKGEGTNPAEQYRGQGWGLRQVLEEMRPASPGQPAAVEFAEAAKRVLQRRVDNSPPGRGEARWLAGWKNRCDTYKKGL</sequence>
<accession>A0ABM7ZD30</accession>
<gene>
    <name evidence="1" type="ORF">Abiwalacus_01640</name>
</gene>
<evidence type="ECO:0000313" key="1">
    <source>
        <dbReference type="EMBL" id="BDL42590.1"/>
    </source>
</evidence>
<evidence type="ECO:0000313" key="2">
    <source>
        <dbReference type="Proteomes" id="UP001062263"/>
    </source>
</evidence>
<proteinExistence type="predicted"/>
<protein>
    <submittedName>
        <fullName evidence="1">Uncharacterized protein</fullName>
    </submittedName>
</protein>